<dbReference type="AlphaFoldDB" id="A0AAD7AS19"/>
<feature type="compositionally biased region" description="Acidic residues" evidence="1">
    <location>
        <begin position="209"/>
        <end position="224"/>
    </location>
</feature>
<dbReference type="EMBL" id="JARIHO010000002">
    <property type="protein sequence ID" value="KAJ7366896.1"/>
    <property type="molecule type" value="Genomic_DNA"/>
</dbReference>
<feature type="compositionally biased region" description="Basic and acidic residues" evidence="1">
    <location>
        <begin position="416"/>
        <end position="425"/>
    </location>
</feature>
<dbReference type="Proteomes" id="UP001218218">
    <property type="component" value="Unassembled WGS sequence"/>
</dbReference>
<organism evidence="2 3">
    <name type="scientific">Mycena albidolilacea</name>
    <dbReference type="NCBI Taxonomy" id="1033008"/>
    <lineage>
        <taxon>Eukaryota</taxon>
        <taxon>Fungi</taxon>
        <taxon>Dikarya</taxon>
        <taxon>Basidiomycota</taxon>
        <taxon>Agaricomycotina</taxon>
        <taxon>Agaricomycetes</taxon>
        <taxon>Agaricomycetidae</taxon>
        <taxon>Agaricales</taxon>
        <taxon>Marasmiineae</taxon>
        <taxon>Mycenaceae</taxon>
        <taxon>Mycena</taxon>
    </lineage>
</organism>
<feature type="compositionally biased region" description="Basic and acidic residues" evidence="1">
    <location>
        <begin position="397"/>
        <end position="408"/>
    </location>
</feature>
<feature type="compositionally biased region" description="Basic and acidic residues" evidence="1">
    <location>
        <begin position="484"/>
        <end position="495"/>
    </location>
</feature>
<feature type="compositionally biased region" description="Polar residues" evidence="1">
    <location>
        <begin position="41"/>
        <end position="55"/>
    </location>
</feature>
<dbReference type="GO" id="GO:0042393">
    <property type="term" value="F:histone binding"/>
    <property type="evidence" value="ECO:0007669"/>
    <property type="project" value="InterPro"/>
</dbReference>
<feature type="compositionally biased region" description="Basic and acidic residues" evidence="1">
    <location>
        <begin position="535"/>
        <end position="546"/>
    </location>
</feature>
<feature type="compositionally biased region" description="Acidic residues" evidence="1">
    <location>
        <begin position="498"/>
        <end position="511"/>
    </location>
</feature>
<evidence type="ECO:0000313" key="2">
    <source>
        <dbReference type="EMBL" id="KAJ7366896.1"/>
    </source>
</evidence>
<reference evidence="2" key="1">
    <citation type="submission" date="2023-03" db="EMBL/GenBank/DDBJ databases">
        <title>Massive genome expansion in bonnet fungi (Mycena s.s.) driven by repeated elements and novel gene families across ecological guilds.</title>
        <authorList>
            <consortium name="Lawrence Berkeley National Laboratory"/>
            <person name="Harder C.B."/>
            <person name="Miyauchi S."/>
            <person name="Viragh M."/>
            <person name="Kuo A."/>
            <person name="Thoen E."/>
            <person name="Andreopoulos B."/>
            <person name="Lu D."/>
            <person name="Skrede I."/>
            <person name="Drula E."/>
            <person name="Henrissat B."/>
            <person name="Morin E."/>
            <person name="Kohler A."/>
            <person name="Barry K."/>
            <person name="LaButti K."/>
            <person name="Morin E."/>
            <person name="Salamov A."/>
            <person name="Lipzen A."/>
            <person name="Mereny Z."/>
            <person name="Hegedus B."/>
            <person name="Baldrian P."/>
            <person name="Stursova M."/>
            <person name="Weitz H."/>
            <person name="Taylor A."/>
            <person name="Grigoriev I.V."/>
            <person name="Nagy L.G."/>
            <person name="Martin F."/>
            <person name="Kauserud H."/>
        </authorList>
    </citation>
    <scope>NUCLEOTIDE SEQUENCE</scope>
    <source>
        <strain evidence="2">CBHHK002</strain>
    </source>
</reference>
<dbReference type="Pfam" id="PF10384">
    <property type="entry name" value="Scm3"/>
    <property type="match status" value="1"/>
</dbReference>
<gene>
    <name evidence="2" type="ORF">DFH08DRAFT_835805</name>
</gene>
<protein>
    <submittedName>
        <fullName evidence="2">Uncharacterized protein</fullName>
    </submittedName>
</protein>
<feature type="compositionally biased region" description="Polar residues" evidence="1">
    <location>
        <begin position="783"/>
        <end position="792"/>
    </location>
</feature>
<feature type="compositionally biased region" description="Basic and acidic residues" evidence="1">
    <location>
        <begin position="58"/>
        <end position="69"/>
    </location>
</feature>
<dbReference type="InterPro" id="IPR018465">
    <property type="entry name" value="Scm3/HJURP"/>
</dbReference>
<feature type="region of interest" description="Disordered" evidence="1">
    <location>
        <begin position="689"/>
        <end position="769"/>
    </location>
</feature>
<feature type="region of interest" description="Disordered" evidence="1">
    <location>
        <begin position="782"/>
        <end position="854"/>
    </location>
</feature>
<feature type="compositionally biased region" description="Low complexity" evidence="1">
    <location>
        <begin position="369"/>
        <end position="385"/>
    </location>
</feature>
<feature type="region of interest" description="Disordered" evidence="1">
    <location>
        <begin position="188"/>
        <end position="631"/>
    </location>
</feature>
<keyword evidence="3" id="KW-1185">Reference proteome</keyword>
<comment type="caution">
    <text evidence="2">The sequence shown here is derived from an EMBL/GenBank/DDBJ whole genome shotgun (WGS) entry which is preliminary data.</text>
</comment>
<feature type="compositionally biased region" description="Polar residues" evidence="1">
    <location>
        <begin position="816"/>
        <end position="826"/>
    </location>
</feature>
<accession>A0AAD7AS19</accession>
<sequence length="854" mass="93030">MPPPSRLISEPLSPSTSTARNFFFPTPYRVAGGASPLKPQRYSSTPRPARASTSVPPDDSHYRGGAESDVAADREASALRMLDVWSRLAEKYSRRIDEDDIVDLVTGEIVKDRGVLSAETPWQFPRFAADVEDAGSGSSGTDDDSEDIDELDFFAGTGKVSVDGWTVPPVRKMDPADAKDLEEFLKAEKQRREECGDEEASEDARELDATEDDAELAFSEDDTDVAVLTAPTVPSRQVEIYESDDELNNWNILDDSNLVSPAKTAENMDPKHLFDSPSPARRAPTPKPQKSSNSKAQPHLQLQTPPPSRTPSAADEISTPIASPLLPSQQSISPPKLRARVTPKPANRSPQLSSPTKSKAKAFPKAVERSISQIRTRSQSRGRSSPIHESTPQLDLVDARRGRSDSRRSARSSVARTEESAERPKALKRVGRPPAANRRVRISETKSVSRSPDSRRDSNLPSSPGLLHRATLGKGRAWINDSVVGDRKGKSRAMDVEQFLDDGQEESDDPLELPLSPPRPSKRHRPSPATVPKGKLKDHSREERIPSPEPLPRSTKKRKRKSSSFDSESSTRPADSDDTRASFALLRTQNKMRPSKSSRPSDTSVGAFHSESENETHPASPHGRPPQLSGLVPPYYPSAFYPYPSYPPPADVHPTIPLQDPRAQYIISQAMHQLSTLFTVPWPAQPLTLTRHSSPARSVPASGRSPYSYPTTPHHRNTYPYGYDPGASAATLPPSSPPSSSPLSSPLRGSGDGRRGSLVPRSRSRGRRVSFKLDGDLRHISNLEESSNNAAPSSGGKKQMVTNLSDSETEADEGASQISVIITPSRLSARAQTPGPPIPGPATVKPKGKPRKAI</sequence>
<feature type="region of interest" description="Disordered" evidence="1">
    <location>
        <begin position="27"/>
        <end position="69"/>
    </location>
</feature>
<feature type="compositionally biased region" description="Polar residues" evidence="1">
    <location>
        <begin position="348"/>
        <end position="357"/>
    </location>
</feature>
<evidence type="ECO:0000256" key="1">
    <source>
        <dbReference type="SAM" id="MobiDB-lite"/>
    </source>
</evidence>
<evidence type="ECO:0000313" key="3">
    <source>
        <dbReference type="Proteomes" id="UP001218218"/>
    </source>
</evidence>
<feature type="compositionally biased region" description="Polar residues" evidence="1">
    <location>
        <begin position="288"/>
        <end position="303"/>
    </location>
</feature>
<name>A0AAD7AS19_9AGAR</name>
<feature type="compositionally biased region" description="Polar residues" evidence="1">
    <location>
        <begin position="587"/>
        <end position="604"/>
    </location>
</feature>
<feature type="compositionally biased region" description="Low complexity" evidence="1">
    <location>
        <begin position="323"/>
        <end position="335"/>
    </location>
</feature>
<dbReference type="GO" id="GO:0005634">
    <property type="term" value="C:nucleus"/>
    <property type="evidence" value="ECO:0007669"/>
    <property type="project" value="InterPro"/>
</dbReference>
<proteinExistence type="predicted"/>
<dbReference type="Gene3D" id="6.10.250.2010">
    <property type="match status" value="1"/>
</dbReference>